<dbReference type="RefSeq" id="WP_125670206.1">
    <property type="nucleotide sequence ID" value="NZ_RCOS01000021.1"/>
</dbReference>
<evidence type="ECO:0000313" key="2">
    <source>
        <dbReference type="EMBL" id="RSN78317.1"/>
    </source>
</evidence>
<dbReference type="EMBL" id="RCOS01000021">
    <property type="protein sequence ID" value="RSN78317.1"/>
    <property type="molecule type" value="Genomic_DNA"/>
</dbReference>
<evidence type="ECO:0000313" key="4">
    <source>
        <dbReference type="Proteomes" id="UP000277582"/>
    </source>
</evidence>
<comment type="caution">
    <text evidence="2">The sequence shown here is derived from an EMBL/GenBank/DDBJ whole genome shotgun (WGS) entry which is preliminary data.</text>
</comment>
<name>A0A429GX46_9CREN</name>
<dbReference type="Proteomes" id="UP000277582">
    <property type="component" value="Unassembled WGS sequence"/>
</dbReference>
<proteinExistence type="predicted"/>
<reference evidence="3 5" key="2">
    <citation type="journal article" date="2019" name="Nat. Microbiol.">
        <title>Wide diversity of methane and short-chain alkane metabolisms in uncultured archaea.</title>
        <authorList>
            <person name="Borrel G."/>
            <person name="Adam P.S."/>
            <person name="McKay L.J."/>
            <person name="Chen L.X."/>
            <person name="Sierra-Garcia I.N."/>
            <person name="Sieber C.M."/>
            <person name="Letourneur Q."/>
            <person name="Ghozlane A."/>
            <person name="Andersen G.L."/>
            <person name="Li W.J."/>
            <person name="Hallam S.J."/>
            <person name="Muyzer G."/>
            <person name="de Oliveira V.M."/>
            <person name="Inskeep W.P."/>
            <person name="Banfield J.F."/>
            <person name="Gribaldo S."/>
        </authorList>
    </citation>
    <scope>NUCLEOTIDE SEQUENCE [LARGE SCALE GENOMIC DNA]</scope>
    <source>
        <strain evidence="3">NM4</strain>
    </source>
</reference>
<reference evidence="2 4" key="1">
    <citation type="submission" date="2018-10" db="EMBL/GenBank/DDBJ databases">
        <title>Co-occurring genomic capacity for anaerobic methane metabolism and dissimilatory sulfite reduction discovered in the Korarchaeota.</title>
        <authorList>
            <person name="Mckay L.J."/>
            <person name="Dlakic M."/>
            <person name="Fields M.W."/>
            <person name="Delmont T.O."/>
            <person name="Eren A.M."/>
            <person name="Jay Z.J."/>
            <person name="Klingelsmith K.B."/>
            <person name="Rusch D.B."/>
            <person name="Inskeep W.P."/>
        </authorList>
    </citation>
    <scope>NUCLEOTIDE SEQUENCE [LARGE SCALE GENOMIC DNA]</scope>
    <source>
        <strain evidence="2 4">MDKW</strain>
    </source>
</reference>
<accession>A0A429GX46</accession>
<protein>
    <submittedName>
        <fullName evidence="2">Uncharacterized protein</fullName>
    </submittedName>
</protein>
<evidence type="ECO:0000256" key="1">
    <source>
        <dbReference type="SAM" id="Coils"/>
    </source>
</evidence>
<dbReference type="EMBL" id="RXII01000063">
    <property type="protein sequence ID" value="RZN61922.1"/>
    <property type="molecule type" value="Genomic_DNA"/>
</dbReference>
<gene>
    <name evidence="2" type="ORF">D6D85_01140</name>
    <name evidence="3" type="ORF">EF810_04055</name>
</gene>
<keyword evidence="4" id="KW-1185">Reference proteome</keyword>
<sequence length="202" mass="23302">MIGRKNNKASEPASVDLIVEEKMRGYMRDLEDMIRTIAREEVRNALQETVGTIESIMTANSSYLFELITYLNTLISSTSEPEKQATVEKIRDALREGREQIAQTIGMIRDLWGIAQTIAITKKEMDRTIAEMQEVKEMTERIRKEIDEIKEMHEDVRNSILESVEQGIVDKVFAELFKSGAWIKMREKLKEEVMAEIMRKGA</sequence>
<feature type="coiled-coil region" evidence="1">
    <location>
        <begin position="118"/>
        <end position="159"/>
    </location>
</feature>
<dbReference type="Proteomes" id="UP000316217">
    <property type="component" value="Unassembled WGS sequence"/>
</dbReference>
<evidence type="ECO:0000313" key="5">
    <source>
        <dbReference type="Proteomes" id="UP000316217"/>
    </source>
</evidence>
<organism evidence="2 4">
    <name type="scientific">Candidatus Methanodesulfokora washburnensis</name>
    <dbReference type="NCBI Taxonomy" id="2478471"/>
    <lineage>
        <taxon>Archaea</taxon>
        <taxon>Thermoproteota</taxon>
        <taxon>Candidatus Korarchaeia</taxon>
        <taxon>Candidatus Korarchaeia incertae sedis</taxon>
        <taxon>Candidatus Methanodesulfokora</taxon>
    </lineage>
</organism>
<keyword evidence="1" id="KW-0175">Coiled coil</keyword>
<evidence type="ECO:0000313" key="3">
    <source>
        <dbReference type="EMBL" id="RZN61922.1"/>
    </source>
</evidence>
<dbReference type="AlphaFoldDB" id="A0A429GX46"/>